<dbReference type="EMBL" id="CM046113">
    <property type="protein sequence ID" value="KAI8421211.1"/>
    <property type="molecule type" value="Genomic_DNA"/>
</dbReference>
<gene>
    <name evidence="1" type="ORF">MSG28_008274</name>
</gene>
<organism evidence="1 2">
    <name type="scientific">Choristoneura fumiferana</name>
    <name type="common">Spruce budworm moth</name>
    <name type="synonym">Archips fumiferana</name>
    <dbReference type="NCBI Taxonomy" id="7141"/>
    <lineage>
        <taxon>Eukaryota</taxon>
        <taxon>Metazoa</taxon>
        <taxon>Ecdysozoa</taxon>
        <taxon>Arthropoda</taxon>
        <taxon>Hexapoda</taxon>
        <taxon>Insecta</taxon>
        <taxon>Pterygota</taxon>
        <taxon>Neoptera</taxon>
        <taxon>Endopterygota</taxon>
        <taxon>Lepidoptera</taxon>
        <taxon>Glossata</taxon>
        <taxon>Ditrysia</taxon>
        <taxon>Tortricoidea</taxon>
        <taxon>Tortricidae</taxon>
        <taxon>Tortricinae</taxon>
        <taxon>Choristoneura</taxon>
    </lineage>
</organism>
<proteinExistence type="predicted"/>
<keyword evidence="2" id="KW-1185">Reference proteome</keyword>
<protein>
    <submittedName>
        <fullName evidence="1">Uncharacterized protein</fullName>
    </submittedName>
</protein>
<name>A0ACC0JAS4_CHOFU</name>
<comment type="caution">
    <text evidence="1">The sequence shown here is derived from an EMBL/GenBank/DDBJ whole genome shotgun (WGS) entry which is preliminary data.</text>
</comment>
<reference evidence="1 2" key="1">
    <citation type="journal article" date="2022" name="Genome Biol. Evol.">
        <title>The Spruce Budworm Genome: Reconstructing the Evolutionary History of Antifreeze Proteins.</title>
        <authorList>
            <person name="Beliveau C."/>
            <person name="Gagne P."/>
            <person name="Picq S."/>
            <person name="Vernygora O."/>
            <person name="Keeling C.I."/>
            <person name="Pinkney K."/>
            <person name="Doucet D."/>
            <person name="Wen F."/>
            <person name="Johnston J.S."/>
            <person name="Maaroufi H."/>
            <person name="Boyle B."/>
            <person name="Laroche J."/>
            <person name="Dewar K."/>
            <person name="Juretic N."/>
            <person name="Blackburn G."/>
            <person name="Nisole A."/>
            <person name="Brunet B."/>
            <person name="Brandao M."/>
            <person name="Lumley L."/>
            <person name="Duan J."/>
            <person name="Quan G."/>
            <person name="Lucarotti C.J."/>
            <person name="Roe A.D."/>
            <person name="Sperling F.A.H."/>
            <person name="Levesque R.C."/>
            <person name="Cusson M."/>
        </authorList>
    </citation>
    <scope>NUCLEOTIDE SEQUENCE [LARGE SCALE GENOMIC DNA]</scope>
    <source>
        <strain evidence="1">Glfc:IPQL:Cfum</strain>
    </source>
</reference>
<accession>A0ACC0JAS4</accession>
<evidence type="ECO:0000313" key="1">
    <source>
        <dbReference type="EMBL" id="KAI8421211.1"/>
    </source>
</evidence>
<evidence type="ECO:0000313" key="2">
    <source>
        <dbReference type="Proteomes" id="UP001064048"/>
    </source>
</evidence>
<sequence length="740" mass="84810">MESQVCVHCLNKKPINVTTNRLVTERCGHVKCMDCLIHEEAGCVACAENKAVEPYGLAIEEQPSAGPTSENEVPQTIPPPNHIVLEENSKESQLENLDEGKKKLDMSHIKIIIDENGRSYECKCGRKFQARSQVAYHAYCNGQRKPYECPECNKSFKTHSHFKYHMRVHRNERTYACELCGDSFFQMSKLQRHKLKHTKEKKYQCTECSKAFNNLTSLRKHGLTHTEERPHGCKVCGRRFRDSSNLRKHLAKHNNSGCVGGCACGACGRRARAARAHQCPRCPQAFHARKDMRRHAAVHDDSKPFRCKVCSRRFRRKDNLERHIRNTHPDHAPASAVVCDEPGPPTTPKKDFKKLDLPEKIYQTNEKIKLEILNPLPPLPPEVIQKHMHEKDEESIVDQAIKEKMAEKSLADKIIEANNARQSVIFGPVRRDVERASSPKENEYVHKIRKANVMASCRRDVPLPPIDVKKIAELERMNHQNNLDVGAPPEKFRELYKKILYERSEKEAAIAMEEEKNRNTSPEKVHWRRKMKLNINCSLSMLTSTMEDNIVNHIVTLYQGGDWRGIVKTCHDHPGRNRVLWVFPSEENFRFLGDCVRSLGCDRVFSVGCGSGLLEWMIIQATDLPVTGLEVDGAWWHCKYAPPTFIPLLFTPPTLEKDTIDLLNNTTTALLFCYFNNRPAFEEYLKYFSGNVLIIIGPGDGKGVHTDPKPFGDVGDDWKLYKFEEVRNSYDFIAVYCKNK</sequence>
<dbReference type="Proteomes" id="UP001064048">
    <property type="component" value="Chromosome 13"/>
</dbReference>